<dbReference type="AlphaFoldDB" id="A0A949JHU8"/>
<organism evidence="1 2">
    <name type="scientific">Streptomyces tardus</name>
    <dbReference type="NCBI Taxonomy" id="2780544"/>
    <lineage>
        <taxon>Bacteria</taxon>
        <taxon>Bacillati</taxon>
        <taxon>Actinomycetota</taxon>
        <taxon>Actinomycetes</taxon>
        <taxon>Kitasatosporales</taxon>
        <taxon>Streptomycetaceae</taxon>
        <taxon>Streptomyces</taxon>
    </lineage>
</organism>
<evidence type="ECO:0000313" key="2">
    <source>
        <dbReference type="Proteomes" id="UP000694501"/>
    </source>
</evidence>
<sequence length="142" mass="15144">MNSRAQLCATLASPGPGLIRLITEIDDHGPIPPGALAATLPDLTEHHLRQAHSQACALGLAHHPHGIGLAPTTAGSALADLYHAAARWARRCNRPTPVASFTDRAQYTLDLLLRAEPGPDAEVGLPRELLDHLLDTAERNCH</sequence>
<name>A0A949JHU8_9ACTN</name>
<proteinExistence type="predicted"/>
<evidence type="ECO:0000313" key="1">
    <source>
        <dbReference type="EMBL" id="MBU7598905.1"/>
    </source>
</evidence>
<dbReference type="EMBL" id="JAELVF020000001">
    <property type="protein sequence ID" value="MBU7598905.1"/>
    <property type="molecule type" value="Genomic_DNA"/>
</dbReference>
<reference evidence="1" key="1">
    <citation type="submission" date="2021-06" db="EMBL/GenBank/DDBJ databases">
        <title>Sequencing of actinobacteria type strains.</title>
        <authorList>
            <person name="Nguyen G.-S."/>
            <person name="Wentzel A."/>
        </authorList>
    </citation>
    <scope>NUCLEOTIDE SEQUENCE</scope>
    <source>
        <strain evidence="1">P38-E01</strain>
    </source>
</reference>
<dbReference type="RefSeq" id="WP_211041790.1">
    <property type="nucleotide sequence ID" value="NZ_JAELVF020000001.1"/>
</dbReference>
<comment type="caution">
    <text evidence="1">The sequence shown here is derived from an EMBL/GenBank/DDBJ whole genome shotgun (WGS) entry which is preliminary data.</text>
</comment>
<keyword evidence="2" id="KW-1185">Reference proteome</keyword>
<protein>
    <submittedName>
        <fullName evidence="1">Uncharacterized protein</fullName>
    </submittedName>
</protein>
<dbReference type="Proteomes" id="UP000694501">
    <property type="component" value="Unassembled WGS sequence"/>
</dbReference>
<accession>A0A949JHU8</accession>
<gene>
    <name evidence="1" type="ORF">JGS22_015095</name>
</gene>